<keyword evidence="2" id="KW-1185">Reference proteome</keyword>
<organism evidence="1 2">
    <name type="scientific">Haemaphysalis longicornis</name>
    <name type="common">Bush tick</name>
    <dbReference type="NCBI Taxonomy" id="44386"/>
    <lineage>
        <taxon>Eukaryota</taxon>
        <taxon>Metazoa</taxon>
        <taxon>Ecdysozoa</taxon>
        <taxon>Arthropoda</taxon>
        <taxon>Chelicerata</taxon>
        <taxon>Arachnida</taxon>
        <taxon>Acari</taxon>
        <taxon>Parasitiformes</taxon>
        <taxon>Ixodida</taxon>
        <taxon>Ixodoidea</taxon>
        <taxon>Ixodidae</taxon>
        <taxon>Haemaphysalinae</taxon>
        <taxon>Haemaphysalis</taxon>
    </lineage>
</organism>
<evidence type="ECO:0000313" key="2">
    <source>
        <dbReference type="Proteomes" id="UP000821853"/>
    </source>
</evidence>
<dbReference type="EMBL" id="JABSTR010000005">
    <property type="protein sequence ID" value="KAH9372230.1"/>
    <property type="molecule type" value="Genomic_DNA"/>
</dbReference>
<dbReference type="OrthoDB" id="6492472at2759"/>
<name>A0A9J6G1E3_HAELO</name>
<proteinExistence type="predicted"/>
<evidence type="ECO:0000313" key="1">
    <source>
        <dbReference type="EMBL" id="KAH9372230.1"/>
    </source>
</evidence>
<gene>
    <name evidence="1" type="ORF">HPB48_003437</name>
</gene>
<protein>
    <submittedName>
        <fullName evidence="1">Uncharacterized protein</fullName>
    </submittedName>
</protein>
<reference evidence="1 2" key="1">
    <citation type="journal article" date="2020" name="Cell">
        <title>Large-Scale Comparative Analyses of Tick Genomes Elucidate Their Genetic Diversity and Vector Capacities.</title>
        <authorList>
            <consortium name="Tick Genome and Microbiome Consortium (TIGMIC)"/>
            <person name="Jia N."/>
            <person name="Wang J."/>
            <person name="Shi W."/>
            <person name="Du L."/>
            <person name="Sun Y."/>
            <person name="Zhan W."/>
            <person name="Jiang J.F."/>
            <person name="Wang Q."/>
            <person name="Zhang B."/>
            <person name="Ji P."/>
            <person name="Bell-Sakyi L."/>
            <person name="Cui X.M."/>
            <person name="Yuan T.T."/>
            <person name="Jiang B.G."/>
            <person name="Yang W.F."/>
            <person name="Lam T.T."/>
            <person name="Chang Q.C."/>
            <person name="Ding S.J."/>
            <person name="Wang X.J."/>
            <person name="Zhu J.G."/>
            <person name="Ruan X.D."/>
            <person name="Zhao L."/>
            <person name="Wei J.T."/>
            <person name="Ye R.Z."/>
            <person name="Que T.C."/>
            <person name="Du C.H."/>
            <person name="Zhou Y.H."/>
            <person name="Cheng J.X."/>
            <person name="Dai P.F."/>
            <person name="Guo W.B."/>
            <person name="Han X.H."/>
            <person name="Huang E.J."/>
            <person name="Li L.F."/>
            <person name="Wei W."/>
            <person name="Gao Y.C."/>
            <person name="Liu J.Z."/>
            <person name="Shao H.Z."/>
            <person name="Wang X."/>
            <person name="Wang C.C."/>
            <person name="Yang T.C."/>
            <person name="Huo Q.B."/>
            <person name="Li W."/>
            <person name="Chen H.Y."/>
            <person name="Chen S.E."/>
            <person name="Zhou L.G."/>
            <person name="Ni X.B."/>
            <person name="Tian J.H."/>
            <person name="Sheng Y."/>
            <person name="Liu T."/>
            <person name="Pan Y.S."/>
            <person name="Xia L.Y."/>
            <person name="Li J."/>
            <person name="Zhao F."/>
            <person name="Cao W.C."/>
        </authorList>
    </citation>
    <scope>NUCLEOTIDE SEQUENCE [LARGE SCALE GENOMIC DNA]</scope>
    <source>
        <strain evidence="1">HaeL-2018</strain>
    </source>
</reference>
<dbReference type="Proteomes" id="UP000821853">
    <property type="component" value="Chromosome 3"/>
</dbReference>
<sequence>MSYPSLTFVGFVSQLEKAASEVATALLKQPQPLKKFSDMVLPSLLKNSFFVCSVDNSVPHRTILLKLLLRKFMRPFRTNFTSKLTEEQAKRKVLDKKPLSRKVLKV</sequence>
<dbReference type="OMA" id="PFRTNFT"/>
<accession>A0A9J6G1E3</accession>
<dbReference type="VEuPathDB" id="VectorBase:HLOH_043326"/>
<comment type="caution">
    <text evidence="1">The sequence shown here is derived from an EMBL/GenBank/DDBJ whole genome shotgun (WGS) entry which is preliminary data.</text>
</comment>
<dbReference type="AlphaFoldDB" id="A0A9J6G1E3"/>